<organism evidence="2 3">
    <name type="scientific">Mucilaginibacter terrae</name>
    <dbReference type="NCBI Taxonomy" id="1955052"/>
    <lineage>
        <taxon>Bacteria</taxon>
        <taxon>Pseudomonadati</taxon>
        <taxon>Bacteroidota</taxon>
        <taxon>Sphingobacteriia</taxon>
        <taxon>Sphingobacteriales</taxon>
        <taxon>Sphingobacteriaceae</taxon>
        <taxon>Mucilaginibacter</taxon>
    </lineage>
</organism>
<evidence type="ECO:0000259" key="1">
    <source>
        <dbReference type="Pfam" id="PF00027"/>
    </source>
</evidence>
<dbReference type="SUPFAM" id="SSF51206">
    <property type="entry name" value="cAMP-binding domain-like"/>
    <property type="match status" value="1"/>
</dbReference>
<name>A0ABU3GVG7_9SPHI</name>
<dbReference type="EMBL" id="JAVLVU010000001">
    <property type="protein sequence ID" value="MDT3403771.1"/>
    <property type="molecule type" value="Genomic_DNA"/>
</dbReference>
<keyword evidence="3" id="KW-1185">Reference proteome</keyword>
<dbReference type="Pfam" id="PF00027">
    <property type="entry name" value="cNMP_binding"/>
    <property type="match status" value="1"/>
</dbReference>
<dbReference type="InterPro" id="IPR018490">
    <property type="entry name" value="cNMP-bd_dom_sf"/>
</dbReference>
<accession>A0ABU3GVG7</accession>
<feature type="domain" description="Cyclic nucleotide-binding" evidence="1">
    <location>
        <begin position="30"/>
        <end position="114"/>
    </location>
</feature>
<reference evidence="3" key="1">
    <citation type="submission" date="2023-07" db="EMBL/GenBank/DDBJ databases">
        <title>Functional and genomic diversity of the sorghum phyllosphere microbiome.</title>
        <authorList>
            <person name="Shade A."/>
        </authorList>
    </citation>
    <scope>NUCLEOTIDE SEQUENCE [LARGE SCALE GENOMIC DNA]</scope>
    <source>
        <strain evidence="3">SORGH_AS_0422</strain>
    </source>
</reference>
<dbReference type="InterPro" id="IPR000595">
    <property type="entry name" value="cNMP-bd_dom"/>
</dbReference>
<dbReference type="Gene3D" id="2.60.120.10">
    <property type="entry name" value="Jelly Rolls"/>
    <property type="match status" value="1"/>
</dbReference>
<dbReference type="InterPro" id="IPR014710">
    <property type="entry name" value="RmlC-like_jellyroll"/>
</dbReference>
<evidence type="ECO:0000313" key="2">
    <source>
        <dbReference type="EMBL" id="MDT3403771.1"/>
    </source>
</evidence>
<protein>
    <submittedName>
        <fullName evidence="2">CRP-like cAMP-binding protein</fullName>
    </submittedName>
</protein>
<dbReference type="RefSeq" id="WP_311951070.1">
    <property type="nucleotide sequence ID" value="NZ_JAVLVU010000001.1"/>
</dbReference>
<comment type="caution">
    <text evidence="2">The sequence shown here is derived from an EMBL/GenBank/DDBJ whole genome shotgun (WGS) entry which is preliminary data.</text>
</comment>
<sequence length="188" mass="21797">MQDISSHICQAFGISIQDANVFLAAFKMTELKKNEVFISEGKICNKIGLIKKGLMKCVFKKDGKDVIFEFAYENSFVSDYYSFVTHTPSVKDIICLENTVVYIIDRQQLETLGRTHSFIEGMSRKTNEYLFLKMHDRLRSMMMDTAAERYIRLIKERPDLANRIPQYLLASYLNVQPETVSRIRSKIA</sequence>
<evidence type="ECO:0000313" key="3">
    <source>
        <dbReference type="Proteomes" id="UP001258315"/>
    </source>
</evidence>
<proteinExistence type="predicted"/>
<gene>
    <name evidence="2" type="ORF">QE417_002843</name>
</gene>
<dbReference type="Proteomes" id="UP001258315">
    <property type="component" value="Unassembled WGS sequence"/>
</dbReference>